<organism evidence="2 3">
    <name type="scientific">Tessaracoccus antarcticus</name>
    <dbReference type="NCBI Taxonomy" id="2479848"/>
    <lineage>
        <taxon>Bacteria</taxon>
        <taxon>Bacillati</taxon>
        <taxon>Actinomycetota</taxon>
        <taxon>Actinomycetes</taxon>
        <taxon>Propionibacteriales</taxon>
        <taxon>Propionibacteriaceae</taxon>
        <taxon>Tessaracoccus</taxon>
    </lineage>
</organism>
<evidence type="ECO:0000313" key="2">
    <source>
        <dbReference type="EMBL" id="RMB59760.1"/>
    </source>
</evidence>
<dbReference type="RefSeq" id="WP_121901239.1">
    <property type="nucleotide sequence ID" value="NZ_REFW01000002.1"/>
</dbReference>
<dbReference type="Pfam" id="PF02613">
    <property type="entry name" value="Nitrate_red_del"/>
    <property type="match status" value="1"/>
</dbReference>
<dbReference type="NCBIfam" id="TIGR00684">
    <property type="entry name" value="narJ"/>
    <property type="match status" value="1"/>
</dbReference>
<keyword evidence="1" id="KW-0534">Nitrate assimilation</keyword>
<proteinExistence type="predicted"/>
<accession>A0A3M0G450</accession>
<dbReference type="InterPro" id="IPR003765">
    <property type="entry name" value="NO3_reductase_chaperone_NarJ"/>
</dbReference>
<sequence length="203" mass="22560">MTQRGIVYQAANLLLCYPTTELLDRLDLLREALAGTGLAHHFQPWLDQLATRPLNELQSNYIQEFDLSRRHSLHLSYWSCGDTRQRGMELLGYKDTFKTSGVDLTGNGELPDYLPAILEFAACIDEKAGFELLLRHRAELEMLRISVTDDHLPQAGVLTAVCATLPGTSPVTRDDAKAMLKATEKPESVGLTFLTMLPTRTGG</sequence>
<dbReference type="GO" id="GO:0051082">
    <property type="term" value="F:unfolded protein binding"/>
    <property type="evidence" value="ECO:0007669"/>
    <property type="project" value="InterPro"/>
</dbReference>
<protein>
    <submittedName>
        <fullName evidence="2">Nitrate reductase molybdenum cofactor assembly chaperone</fullName>
    </submittedName>
</protein>
<gene>
    <name evidence="2" type="primary">narJ</name>
    <name evidence="2" type="ORF">EAX62_08395</name>
</gene>
<dbReference type="SUPFAM" id="SSF89155">
    <property type="entry name" value="TorD-like"/>
    <property type="match status" value="1"/>
</dbReference>
<dbReference type="InterPro" id="IPR036411">
    <property type="entry name" value="TorD-like_sf"/>
</dbReference>
<comment type="caution">
    <text evidence="2">The sequence shown here is derived from an EMBL/GenBank/DDBJ whole genome shotgun (WGS) entry which is preliminary data.</text>
</comment>
<evidence type="ECO:0000256" key="1">
    <source>
        <dbReference type="ARBA" id="ARBA00023063"/>
    </source>
</evidence>
<name>A0A3M0G450_9ACTN</name>
<dbReference type="GO" id="GO:0051131">
    <property type="term" value="P:chaperone-mediated protein complex assembly"/>
    <property type="evidence" value="ECO:0007669"/>
    <property type="project" value="InterPro"/>
</dbReference>
<dbReference type="EMBL" id="REFW01000002">
    <property type="protein sequence ID" value="RMB59760.1"/>
    <property type="molecule type" value="Genomic_DNA"/>
</dbReference>
<reference evidence="2 3" key="1">
    <citation type="submission" date="2018-10" db="EMBL/GenBank/DDBJ databases">
        <title>Tessaracoccus antarcticuss sp. nov., isolated from sediment.</title>
        <authorList>
            <person name="Zhou L.Y."/>
            <person name="Du Z.J."/>
        </authorList>
    </citation>
    <scope>NUCLEOTIDE SEQUENCE [LARGE SCALE GENOMIC DNA]</scope>
    <source>
        <strain evidence="2 3">JDX10</strain>
    </source>
</reference>
<dbReference type="PANTHER" id="PTHR43680:SF2">
    <property type="entry name" value="NITRATE REDUCTASE MOLYBDENUM COFACTOR ASSEMBLY CHAPERONE NARJ"/>
    <property type="match status" value="1"/>
</dbReference>
<dbReference type="PANTHER" id="PTHR43680">
    <property type="entry name" value="NITRATE REDUCTASE MOLYBDENUM COFACTOR ASSEMBLY CHAPERONE"/>
    <property type="match status" value="1"/>
</dbReference>
<dbReference type="GO" id="GO:0042128">
    <property type="term" value="P:nitrate assimilation"/>
    <property type="evidence" value="ECO:0007669"/>
    <property type="project" value="UniProtKB-KW"/>
</dbReference>
<dbReference type="AlphaFoldDB" id="A0A3M0G450"/>
<dbReference type="OrthoDB" id="4307003at2"/>
<dbReference type="InterPro" id="IPR020945">
    <property type="entry name" value="DMSO/NO3_reduct_chaperone"/>
</dbReference>
<evidence type="ECO:0000313" key="3">
    <source>
        <dbReference type="Proteomes" id="UP000275256"/>
    </source>
</evidence>
<dbReference type="Proteomes" id="UP000275256">
    <property type="component" value="Unassembled WGS sequence"/>
</dbReference>
<keyword evidence="3" id="KW-1185">Reference proteome</keyword>
<dbReference type="GO" id="GO:0016530">
    <property type="term" value="F:metallochaperone activity"/>
    <property type="evidence" value="ECO:0007669"/>
    <property type="project" value="TreeGrafter"/>
</dbReference>